<dbReference type="InterPro" id="IPR027408">
    <property type="entry name" value="PNPase/RNase_PH_dom_sf"/>
</dbReference>
<dbReference type="GO" id="GO:0000176">
    <property type="term" value="C:nuclear exosome (RNase complex)"/>
    <property type="evidence" value="ECO:0007669"/>
    <property type="project" value="TreeGrafter"/>
</dbReference>
<evidence type="ECO:0000256" key="3">
    <source>
        <dbReference type="ARBA" id="ARBA00006678"/>
    </source>
</evidence>
<dbReference type="GO" id="GO:0034476">
    <property type="term" value="P:U5 snRNA 3'-end processing"/>
    <property type="evidence" value="ECO:0007669"/>
    <property type="project" value="TreeGrafter"/>
</dbReference>
<comment type="caution">
    <text evidence="9">The sequence shown here is derived from an EMBL/GenBank/DDBJ whole genome shotgun (WGS) entry which is preliminary data.</text>
</comment>
<keyword evidence="10" id="KW-1185">Reference proteome</keyword>
<dbReference type="CDD" id="cd11367">
    <property type="entry name" value="RNase_PH_RRP42"/>
    <property type="match status" value="1"/>
</dbReference>
<dbReference type="Pfam" id="PF01138">
    <property type="entry name" value="RNase_PH"/>
    <property type="match status" value="1"/>
</dbReference>
<keyword evidence="4" id="KW-0963">Cytoplasm</keyword>
<dbReference type="GO" id="GO:0000177">
    <property type="term" value="C:cytoplasmic exosome (RNase complex)"/>
    <property type="evidence" value="ECO:0007669"/>
    <property type="project" value="TreeGrafter"/>
</dbReference>
<evidence type="ECO:0000256" key="6">
    <source>
        <dbReference type="ARBA" id="ARBA00042523"/>
    </source>
</evidence>
<accession>A0A835TKZ0</accession>
<dbReference type="GO" id="GO:0005730">
    <property type="term" value="C:nucleolus"/>
    <property type="evidence" value="ECO:0007669"/>
    <property type="project" value="UniProtKB-SubCell"/>
</dbReference>
<organism evidence="9 10">
    <name type="scientific">Chlamydomonas incerta</name>
    <dbReference type="NCBI Taxonomy" id="51695"/>
    <lineage>
        <taxon>Eukaryota</taxon>
        <taxon>Viridiplantae</taxon>
        <taxon>Chlorophyta</taxon>
        <taxon>core chlorophytes</taxon>
        <taxon>Chlorophyceae</taxon>
        <taxon>CS clade</taxon>
        <taxon>Chlamydomonadales</taxon>
        <taxon>Chlamydomonadaceae</taxon>
        <taxon>Chlamydomonas</taxon>
    </lineage>
</organism>
<dbReference type="GO" id="GO:0071028">
    <property type="term" value="P:nuclear mRNA surveillance"/>
    <property type="evidence" value="ECO:0007669"/>
    <property type="project" value="TreeGrafter"/>
</dbReference>
<dbReference type="GO" id="GO:0000467">
    <property type="term" value="P:exonucleolytic trimming to generate mature 3'-end of 5.8S rRNA from tricistronic rRNA transcript (SSU-rRNA, 5.8S rRNA, LSU-rRNA)"/>
    <property type="evidence" value="ECO:0007669"/>
    <property type="project" value="TreeGrafter"/>
</dbReference>
<dbReference type="SUPFAM" id="SSF55666">
    <property type="entry name" value="Ribonuclease PH domain 2-like"/>
    <property type="match status" value="1"/>
</dbReference>
<dbReference type="GO" id="GO:0071038">
    <property type="term" value="P:TRAMP-dependent tRNA surveillance pathway"/>
    <property type="evidence" value="ECO:0007669"/>
    <property type="project" value="TreeGrafter"/>
</dbReference>
<dbReference type="GO" id="GO:0071035">
    <property type="term" value="P:nuclear polyadenylation-dependent rRNA catabolic process"/>
    <property type="evidence" value="ECO:0007669"/>
    <property type="project" value="TreeGrafter"/>
</dbReference>
<dbReference type="GO" id="GO:0034475">
    <property type="term" value="P:U4 snRNA 3'-end processing"/>
    <property type="evidence" value="ECO:0007669"/>
    <property type="project" value="TreeGrafter"/>
</dbReference>
<dbReference type="InterPro" id="IPR050590">
    <property type="entry name" value="Exosome_comp_Rrp42_subfam"/>
</dbReference>
<protein>
    <recommendedName>
        <fullName evidence="6">Ribosomal RNA-processing protein 42</fullName>
    </recommendedName>
</protein>
<dbReference type="PANTHER" id="PTHR11097:SF8">
    <property type="entry name" value="EXOSOME COMPLEX COMPONENT RRP42"/>
    <property type="match status" value="1"/>
</dbReference>
<dbReference type="OrthoDB" id="272245at2759"/>
<dbReference type="SUPFAM" id="SSF54211">
    <property type="entry name" value="Ribosomal protein S5 domain 2-like"/>
    <property type="match status" value="1"/>
</dbReference>
<dbReference type="Pfam" id="PF03725">
    <property type="entry name" value="RNase_PH_C"/>
    <property type="match status" value="1"/>
</dbReference>
<sequence>MRPIELELGVIAQAAGSARLHIGATDVIVGVKVEVASPSPFAPTQGRLGVTVEFSPCASPVYQGRFGETYGEQIAAAIEASLAPSGRAGGAAAAAAAATAAAANGGAAGASSSGSAGAAGAGGGPSWGLDLGKLCISAGKTAWALYVDALVLNDDGNVVGAVSAATLAALVDTRIPKVEVTTDAAGEEEIELDDSPGAAWRLDVSRVPLVVTVAQVGSQCVVDLAAPEERCSSSALHVAVNRSGQVCGATSSGRAGVEASMLLAMTETAQRIAPGLWEQLMRFLQSPAR</sequence>
<evidence type="ECO:0000313" key="10">
    <source>
        <dbReference type="Proteomes" id="UP000650467"/>
    </source>
</evidence>
<evidence type="ECO:0000256" key="4">
    <source>
        <dbReference type="ARBA" id="ARBA00022490"/>
    </source>
</evidence>
<keyword evidence="5" id="KW-0271">Exosome</keyword>
<gene>
    <name evidence="9" type="ORF">HXX76_002545</name>
</gene>
<dbReference type="GO" id="GO:0016075">
    <property type="term" value="P:rRNA catabolic process"/>
    <property type="evidence" value="ECO:0007669"/>
    <property type="project" value="TreeGrafter"/>
</dbReference>
<dbReference type="PANTHER" id="PTHR11097">
    <property type="entry name" value="EXOSOME COMPLEX EXONUCLEASE RIBOSOMAL RNA PROCESSING PROTEIN"/>
    <property type="match status" value="1"/>
</dbReference>
<proteinExistence type="inferred from homology"/>
<evidence type="ECO:0000259" key="7">
    <source>
        <dbReference type="Pfam" id="PF01138"/>
    </source>
</evidence>
<comment type="similarity">
    <text evidence="3">Belongs to the RNase PH family.</text>
</comment>
<evidence type="ECO:0000256" key="5">
    <source>
        <dbReference type="ARBA" id="ARBA00022835"/>
    </source>
</evidence>
<dbReference type="GO" id="GO:0034473">
    <property type="term" value="P:U1 snRNA 3'-end processing"/>
    <property type="evidence" value="ECO:0007669"/>
    <property type="project" value="TreeGrafter"/>
</dbReference>
<comment type="subcellular location">
    <subcellularLocation>
        <location evidence="1">Cytoplasm</location>
    </subcellularLocation>
    <subcellularLocation>
        <location evidence="2">Nucleus</location>
        <location evidence="2">Nucleolus</location>
    </subcellularLocation>
</comment>
<evidence type="ECO:0000259" key="8">
    <source>
        <dbReference type="Pfam" id="PF03725"/>
    </source>
</evidence>
<evidence type="ECO:0000313" key="9">
    <source>
        <dbReference type="EMBL" id="KAG2442459.1"/>
    </source>
</evidence>
<dbReference type="InterPro" id="IPR001247">
    <property type="entry name" value="ExoRNase_PH_dom1"/>
</dbReference>
<name>A0A835TKZ0_CHLIN</name>
<reference evidence="9" key="1">
    <citation type="journal article" date="2020" name="bioRxiv">
        <title>Comparative genomics of Chlamydomonas.</title>
        <authorList>
            <person name="Craig R.J."/>
            <person name="Hasan A.R."/>
            <person name="Ness R.W."/>
            <person name="Keightley P.D."/>
        </authorList>
    </citation>
    <scope>NUCLEOTIDE SEQUENCE</scope>
    <source>
        <strain evidence="9">SAG 7.73</strain>
    </source>
</reference>
<dbReference type="EMBL" id="JAEHOC010000004">
    <property type="protein sequence ID" value="KAG2442459.1"/>
    <property type="molecule type" value="Genomic_DNA"/>
</dbReference>
<evidence type="ECO:0000256" key="2">
    <source>
        <dbReference type="ARBA" id="ARBA00004604"/>
    </source>
</evidence>
<dbReference type="Gene3D" id="3.30.230.70">
    <property type="entry name" value="GHMP Kinase, N-terminal domain"/>
    <property type="match status" value="1"/>
</dbReference>
<dbReference type="AlphaFoldDB" id="A0A835TKZ0"/>
<feature type="domain" description="Exoribonuclease phosphorolytic" evidence="8">
    <location>
        <begin position="208"/>
        <end position="271"/>
    </location>
</feature>
<dbReference type="Proteomes" id="UP000650467">
    <property type="component" value="Unassembled WGS sequence"/>
</dbReference>
<feature type="domain" description="Exoribonuclease phosphorolytic" evidence="7">
    <location>
        <begin position="1"/>
        <end position="176"/>
    </location>
</feature>
<dbReference type="GO" id="GO:0035925">
    <property type="term" value="F:mRNA 3'-UTR AU-rich region binding"/>
    <property type="evidence" value="ECO:0007669"/>
    <property type="project" value="TreeGrafter"/>
</dbReference>
<dbReference type="InterPro" id="IPR036345">
    <property type="entry name" value="ExoRNase_PH_dom2_sf"/>
</dbReference>
<evidence type="ECO:0000256" key="1">
    <source>
        <dbReference type="ARBA" id="ARBA00004496"/>
    </source>
</evidence>
<dbReference type="InterPro" id="IPR015847">
    <property type="entry name" value="ExoRNase_PH_dom2"/>
</dbReference>
<dbReference type="InterPro" id="IPR020568">
    <property type="entry name" value="Ribosomal_Su5_D2-typ_SF"/>
</dbReference>